<dbReference type="AlphaFoldDB" id="A0A9P6Q693"/>
<dbReference type="InterPro" id="IPR011335">
    <property type="entry name" value="Restrct_endonuc-II-like"/>
</dbReference>
<evidence type="ECO:0000256" key="2">
    <source>
        <dbReference type="ARBA" id="ARBA00008283"/>
    </source>
</evidence>
<reference evidence="10" key="1">
    <citation type="journal article" date="2020" name="Fungal Divers.">
        <title>Resolving the Mortierellaceae phylogeny through synthesis of multi-gene phylogenetics and phylogenomics.</title>
        <authorList>
            <person name="Vandepol N."/>
            <person name="Liber J."/>
            <person name="Desiro A."/>
            <person name="Na H."/>
            <person name="Kennedy M."/>
            <person name="Barry K."/>
            <person name="Grigoriev I.V."/>
            <person name="Miller A.N."/>
            <person name="O'Donnell K."/>
            <person name="Stajich J.E."/>
            <person name="Bonito G."/>
        </authorList>
    </citation>
    <scope>NUCLEOTIDE SEQUENCE</scope>
    <source>
        <strain evidence="10">BC1065</strain>
    </source>
</reference>
<feature type="compositionally biased region" description="Basic and acidic residues" evidence="8">
    <location>
        <begin position="94"/>
        <end position="104"/>
    </location>
</feature>
<dbReference type="PANTHER" id="PTHR12749:SF0">
    <property type="entry name" value="DNA EXCISION REPAIR PROTEIN ERCC-1"/>
    <property type="match status" value="1"/>
</dbReference>
<name>A0A9P6Q693_9FUNG</name>
<comment type="subcellular location">
    <subcellularLocation>
        <location evidence="1">Nucleus</location>
    </subcellularLocation>
</comment>
<dbReference type="GO" id="GO:0003697">
    <property type="term" value="F:single-stranded DNA binding"/>
    <property type="evidence" value="ECO:0007669"/>
    <property type="project" value="TreeGrafter"/>
</dbReference>
<proteinExistence type="inferred from homology"/>
<dbReference type="InterPro" id="IPR010994">
    <property type="entry name" value="RuvA_2-like"/>
</dbReference>
<feature type="region of interest" description="Disordered" evidence="8">
    <location>
        <begin position="1"/>
        <end position="189"/>
    </location>
</feature>
<keyword evidence="6" id="KW-0539">Nucleus</keyword>
<keyword evidence="5" id="KW-0234">DNA repair</keyword>
<dbReference type="FunFam" id="3.40.50.10130:FF:000001">
    <property type="entry name" value="DNA excision repair protein ERCC-1"/>
    <property type="match status" value="1"/>
</dbReference>
<dbReference type="SUPFAM" id="SSF52980">
    <property type="entry name" value="Restriction endonuclease-like"/>
    <property type="match status" value="1"/>
</dbReference>
<feature type="compositionally biased region" description="Low complexity" evidence="8">
    <location>
        <begin position="74"/>
        <end position="85"/>
    </location>
</feature>
<dbReference type="Pfam" id="PF03834">
    <property type="entry name" value="Rad10"/>
    <property type="match status" value="1"/>
</dbReference>
<dbReference type="GO" id="GO:0006289">
    <property type="term" value="P:nucleotide-excision repair"/>
    <property type="evidence" value="ECO:0007669"/>
    <property type="project" value="UniProtKB-ARBA"/>
</dbReference>
<dbReference type="Proteomes" id="UP000807716">
    <property type="component" value="Unassembled WGS sequence"/>
</dbReference>
<keyword evidence="3" id="KW-0227">DNA damage</keyword>
<comment type="similarity">
    <text evidence="2">Belongs to the ERCC1/RAD10/SWI10 family.</text>
</comment>
<comment type="caution">
    <text evidence="10">The sequence shown here is derived from an EMBL/GenBank/DDBJ whole genome shotgun (WGS) entry which is preliminary data.</text>
</comment>
<evidence type="ECO:0000313" key="11">
    <source>
        <dbReference type="Proteomes" id="UP000807716"/>
    </source>
</evidence>
<keyword evidence="11" id="KW-1185">Reference proteome</keyword>
<evidence type="ECO:0000256" key="5">
    <source>
        <dbReference type="ARBA" id="ARBA00023204"/>
    </source>
</evidence>
<evidence type="ECO:0000256" key="7">
    <source>
        <dbReference type="ARBA" id="ARBA00071993"/>
    </source>
</evidence>
<organism evidence="10 11">
    <name type="scientific">Actinomortierella ambigua</name>
    <dbReference type="NCBI Taxonomy" id="1343610"/>
    <lineage>
        <taxon>Eukaryota</taxon>
        <taxon>Fungi</taxon>
        <taxon>Fungi incertae sedis</taxon>
        <taxon>Mucoromycota</taxon>
        <taxon>Mortierellomycotina</taxon>
        <taxon>Mortierellomycetes</taxon>
        <taxon>Mortierellales</taxon>
        <taxon>Mortierellaceae</taxon>
        <taxon>Actinomortierella</taxon>
    </lineage>
</organism>
<evidence type="ECO:0000256" key="4">
    <source>
        <dbReference type="ARBA" id="ARBA00023125"/>
    </source>
</evidence>
<feature type="domain" description="ERCC1-like central" evidence="9">
    <location>
        <begin position="191"/>
        <end position="304"/>
    </location>
</feature>
<dbReference type="FunFam" id="1.10.150.20:FF:000017">
    <property type="entry name" value="DNA excision repair protein ERCC-1"/>
    <property type="match status" value="1"/>
</dbReference>
<evidence type="ECO:0000256" key="6">
    <source>
        <dbReference type="ARBA" id="ARBA00023242"/>
    </source>
</evidence>
<dbReference type="GO" id="GO:0006302">
    <property type="term" value="P:double-strand break repair"/>
    <property type="evidence" value="ECO:0007669"/>
    <property type="project" value="UniProtKB-ARBA"/>
</dbReference>
<dbReference type="PANTHER" id="PTHR12749">
    <property type="entry name" value="EXCISION REPAIR CROSS-COMPLEMENTING 1 ERCC1"/>
    <property type="match status" value="1"/>
</dbReference>
<feature type="compositionally biased region" description="Acidic residues" evidence="8">
    <location>
        <begin position="105"/>
        <end position="116"/>
    </location>
</feature>
<feature type="compositionally biased region" description="Basic and acidic residues" evidence="8">
    <location>
        <begin position="1"/>
        <end position="12"/>
    </location>
</feature>
<dbReference type="Gene3D" id="3.40.50.10130">
    <property type="match status" value="1"/>
</dbReference>
<accession>A0A9P6Q693</accession>
<dbReference type="GO" id="GO:0070522">
    <property type="term" value="C:ERCC4-ERCC1 complex"/>
    <property type="evidence" value="ECO:0007669"/>
    <property type="project" value="TreeGrafter"/>
</dbReference>
<dbReference type="GO" id="GO:0003684">
    <property type="term" value="F:damaged DNA binding"/>
    <property type="evidence" value="ECO:0007669"/>
    <property type="project" value="InterPro"/>
</dbReference>
<dbReference type="GO" id="GO:0000110">
    <property type="term" value="C:nucleotide-excision repair factor 1 complex"/>
    <property type="evidence" value="ECO:0007669"/>
    <property type="project" value="TreeGrafter"/>
</dbReference>
<evidence type="ECO:0000256" key="1">
    <source>
        <dbReference type="ARBA" id="ARBA00004123"/>
    </source>
</evidence>
<evidence type="ECO:0000256" key="3">
    <source>
        <dbReference type="ARBA" id="ARBA00022763"/>
    </source>
</evidence>
<feature type="compositionally biased region" description="Basic and acidic residues" evidence="8">
    <location>
        <begin position="20"/>
        <end position="41"/>
    </location>
</feature>
<dbReference type="GO" id="GO:0006312">
    <property type="term" value="P:mitotic recombination"/>
    <property type="evidence" value="ECO:0007669"/>
    <property type="project" value="TreeGrafter"/>
</dbReference>
<gene>
    <name evidence="10" type="primary">ERCC1</name>
    <name evidence="10" type="ORF">DFQ27_004366</name>
</gene>
<feature type="compositionally biased region" description="Polar residues" evidence="8">
    <location>
        <begin position="54"/>
        <end position="68"/>
    </location>
</feature>
<dbReference type="SUPFAM" id="SSF47781">
    <property type="entry name" value="RuvA domain 2-like"/>
    <property type="match status" value="1"/>
</dbReference>
<dbReference type="NCBIfam" id="TIGR00597">
    <property type="entry name" value="rad10"/>
    <property type="match status" value="1"/>
</dbReference>
<dbReference type="InterPro" id="IPR004579">
    <property type="entry name" value="ERCC1/RAD10/SWI10"/>
</dbReference>
<evidence type="ECO:0000256" key="8">
    <source>
        <dbReference type="SAM" id="MobiDB-lite"/>
    </source>
</evidence>
<feature type="compositionally biased region" description="Low complexity" evidence="8">
    <location>
        <begin position="131"/>
        <end position="179"/>
    </location>
</feature>
<dbReference type="CDD" id="cd22325">
    <property type="entry name" value="ERCC1_C-like"/>
    <property type="match status" value="1"/>
</dbReference>
<keyword evidence="4" id="KW-0238">DNA-binding</keyword>
<dbReference type="OrthoDB" id="10262814at2759"/>
<dbReference type="EMBL" id="JAAAJB010000303">
    <property type="protein sequence ID" value="KAG0258936.1"/>
    <property type="molecule type" value="Genomic_DNA"/>
</dbReference>
<protein>
    <recommendedName>
        <fullName evidence="7">DNA excision repair protein ERCC-1</fullName>
    </recommendedName>
</protein>
<evidence type="ECO:0000313" key="10">
    <source>
        <dbReference type="EMBL" id="KAG0258936.1"/>
    </source>
</evidence>
<dbReference type="GO" id="GO:0070914">
    <property type="term" value="P:UV-damage excision repair"/>
    <property type="evidence" value="ECO:0007669"/>
    <property type="project" value="TreeGrafter"/>
</dbReference>
<dbReference type="InterPro" id="IPR047260">
    <property type="entry name" value="ERCC1-like_central_dom"/>
</dbReference>
<sequence>MSDQQHQQEKPTAKLPFKLPTREVLEERRKQVESTKAELHFKPKGIALEPLHGTRTSTLDSNATNSSHATRKPNAAVSTAAANSSPRKPSRSTTESHRRASREEDFGDFDDFDDLGDIPLTDDLFEEPQETTSVSTTTSTATPASTSAATTSDALGATTTSPSDATVAASTSTTPSDAAPAPPFVPRNRSTIVVNPSQRGNPLLQHIRNVPYEFGQIEPDYMVGLTSCVVFLSIRYHRLHPEYIYSRIAAIGKSFVLRVLLVLVDVDTHQQAIRELTRVAVTSEFTLICCWSNEEAARYIETYKAYENKPPDAIRERVDNDYLSKLSDCLTQVRSVNKTDVVTLSSTFGSFQSIVEASADEIGLLPGFGEQKVKRLIEAFHQPFVVDPHKRKRRRA</sequence>
<evidence type="ECO:0000259" key="9">
    <source>
        <dbReference type="Pfam" id="PF03834"/>
    </source>
</evidence>
<dbReference type="Pfam" id="PF14520">
    <property type="entry name" value="HHH_5"/>
    <property type="match status" value="1"/>
</dbReference>
<dbReference type="Gene3D" id="1.10.150.20">
    <property type="entry name" value="5' to 3' exonuclease, C-terminal subdomain"/>
    <property type="match status" value="1"/>
</dbReference>